<reference evidence="1" key="1">
    <citation type="submission" date="2021-04" db="EMBL/GenBank/DDBJ databases">
        <authorList>
            <person name="Pira H."/>
            <person name="Risdian C."/>
            <person name="Wink J."/>
        </authorList>
    </citation>
    <scope>NUCLEOTIDE SEQUENCE</scope>
    <source>
        <strain evidence="1">WH158</strain>
    </source>
</reference>
<accession>A0A9X1JNX7</accession>
<dbReference type="EMBL" id="JAGSPC010000001">
    <property type="protein sequence ID" value="MBV7258847.1"/>
    <property type="molecule type" value="Genomic_DNA"/>
</dbReference>
<evidence type="ECO:0000313" key="2">
    <source>
        <dbReference type="Proteomes" id="UP001138681"/>
    </source>
</evidence>
<protein>
    <recommendedName>
        <fullName evidence="3">Lipoprotein</fullName>
    </recommendedName>
</protein>
<name>A0A9X1JNX7_9SPHN</name>
<evidence type="ECO:0008006" key="3">
    <source>
        <dbReference type="Google" id="ProtNLM"/>
    </source>
</evidence>
<evidence type="ECO:0000313" key="1">
    <source>
        <dbReference type="EMBL" id="MBV7258847.1"/>
    </source>
</evidence>
<dbReference type="RefSeq" id="WP_218404115.1">
    <property type="nucleotide sequence ID" value="NZ_JAGSPC010000001.1"/>
</dbReference>
<comment type="caution">
    <text evidence="1">The sequence shown here is derived from an EMBL/GenBank/DDBJ whole genome shotgun (WGS) entry which is preliminary data.</text>
</comment>
<organism evidence="1 2">
    <name type="scientific">Erythrobacter crassostreae</name>
    <dbReference type="NCBI Taxonomy" id="2828328"/>
    <lineage>
        <taxon>Bacteria</taxon>
        <taxon>Pseudomonadati</taxon>
        <taxon>Pseudomonadota</taxon>
        <taxon>Alphaproteobacteria</taxon>
        <taxon>Sphingomonadales</taxon>
        <taxon>Erythrobacteraceae</taxon>
        <taxon>Erythrobacter/Porphyrobacter group</taxon>
        <taxon>Erythrobacter</taxon>
    </lineage>
</organism>
<dbReference type="Proteomes" id="UP001138681">
    <property type="component" value="Unassembled WGS sequence"/>
</dbReference>
<dbReference type="AlphaFoldDB" id="A0A9X1JNX7"/>
<dbReference type="PROSITE" id="PS51257">
    <property type="entry name" value="PROKAR_LIPOPROTEIN"/>
    <property type="match status" value="1"/>
</dbReference>
<proteinExistence type="predicted"/>
<sequence length="168" mass="18650">MKSKLACIVVSSLSLAGCATFNDPDKRNLISTIDHSEWGDPSQLRVDLDTGAYSIKYGKWAADAPGSRGRSRGRPFSGRLNERSLYELNEMVARTRVSGLVEEECAAIPRRERGYMIVSNGGTPLLKLMLNGTKATSYAELDCWTDEANKLHDHLLDLFDEKRGLDLN</sequence>
<keyword evidence="2" id="KW-1185">Reference proteome</keyword>
<gene>
    <name evidence="1" type="ORF">KCG46_04545</name>
</gene>